<dbReference type="AlphaFoldDB" id="Q62295"/>
<dbReference type="MGI" id="MGI:98640">
    <property type="gene designation" value="Tcte1"/>
</dbReference>
<dbReference type="AGR" id="MGI:98640"/>
<organism evidence="2">
    <name type="scientific">Mus musculus</name>
    <name type="common">Mouse</name>
    <dbReference type="NCBI Taxonomy" id="10090"/>
    <lineage>
        <taxon>Eukaryota</taxon>
        <taxon>Metazoa</taxon>
        <taxon>Chordata</taxon>
        <taxon>Craniata</taxon>
        <taxon>Vertebrata</taxon>
        <taxon>Euteleostomi</taxon>
        <taxon>Mammalia</taxon>
        <taxon>Eutheria</taxon>
        <taxon>Euarchontoglires</taxon>
        <taxon>Glires</taxon>
        <taxon>Rodentia</taxon>
        <taxon>Myomorpha</taxon>
        <taxon>Muroidea</taxon>
        <taxon>Muridae</taxon>
        <taxon>Murinae</taxon>
        <taxon>Mus</taxon>
        <taxon>Mus</taxon>
    </lineage>
</organism>
<feature type="region of interest" description="Disordered" evidence="1">
    <location>
        <begin position="1"/>
        <end position="21"/>
    </location>
</feature>
<name>Q62295_MOUSE</name>
<protein>
    <submittedName>
        <fullName evidence="2">ORF 2</fullName>
    </submittedName>
</protein>
<reference evidence="2" key="1">
    <citation type="journal article" date="1989" name="Immunogenetics">
        <title>A mouse chromosome 17 gene encodes a testes-specific transcript with unusual properties.</title>
        <authorList>
            <person name="Sarvetnick N."/>
            <person name="Tsai J.-Y."/>
            <person name="Fox H."/>
            <person name="Pilder S.H."/>
            <person name="Silver L.M."/>
        </authorList>
    </citation>
    <scope>NUCLEOTIDE SEQUENCE</scope>
</reference>
<accession>Q62295</accession>
<gene>
    <name evidence="3" type="primary">Tcte1</name>
</gene>
<proteinExistence type="evidence at transcript level"/>
<reference evidence="2" key="2">
    <citation type="journal article" date="1990" name="Immunogenetics">
        <title>Erratum: A mouse chromosome 17 gene encodes a testes-specific transcript with unusual properties.</title>
        <authorList>
            <person name="Sarvetnick N."/>
            <person name="Tsai J.-Y."/>
            <person name="Fox H."/>
            <person name="Pilder S.H."/>
            <person name="Silver L."/>
        </authorList>
    </citation>
    <scope>NUCLEOTIDE SEQUENCE</scope>
</reference>
<dbReference type="EMBL" id="M28821">
    <property type="protein sequence ID" value="AAA40407.1"/>
    <property type="molecule type" value="mRNA"/>
</dbReference>
<evidence type="ECO:0000256" key="1">
    <source>
        <dbReference type="SAM" id="MobiDB-lite"/>
    </source>
</evidence>
<sequence length="355" mass="40159">MTHWSAPSVTLVPHPSAPRPPIPGLRVSEGAICTSRQRQASSISREGGRVRETGIVLPLCVYTHMCVCMHVCSCMCVYVCVCVCRLRSGLSYLLSKKGKGWGESRGRWWPHEEFEQGWSFRVLCLPCSCYGSSNGHFLGVGASGTHFILRCPFCTLASSYIQIWLPHSKEIRDPFFSIPQNQGQTYQGCEMKVWLPGNPSDHRLSLFHILGPTEFSVQLLVGEEKWPGFRVRWRAASRLACRTWPMRYSLSWDTSDSRRSNSRMVLLSDMPSRSCFPPSCPMWLQDRLRLTSVVLTVSIWERSVAVGSDSLLPPRCSTERHLLVSRAWAIAWPPSSSIQLRRRLRKTRLVLCASA</sequence>
<dbReference type="PIR" id="B45878">
    <property type="entry name" value="B45878"/>
</dbReference>
<evidence type="ECO:0000313" key="2">
    <source>
        <dbReference type="EMBL" id="AAA40407.1"/>
    </source>
</evidence>
<evidence type="ECO:0000313" key="3">
    <source>
        <dbReference type="MGI" id="MGI:98640"/>
    </source>
</evidence>